<dbReference type="AlphaFoldDB" id="A0A5J6SN93"/>
<dbReference type="NCBIfam" id="NF041002">
    <property type="entry name" value="pilin_ComGF"/>
    <property type="match status" value="1"/>
</dbReference>
<organism evidence="2 3">
    <name type="scientific">Psychrobacillus glaciei</name>
    <dbReference type="NCBI Taxonomy" id="2283160"/>
    <lineage>
        <taxon>Bacteria</taxon>
        <taxon>Bacillati</taxon>
        <taxon>Bacillota</taxon>
        <taxon>Bacilli</taxon>
        <taxon>Bacillales</taxon>
        <taxon>Bacillaceae</taxon>
        <taxon>Psychrobacillus</taxon>
    </lineage>
</organism>
<keyword evidence="3" id="KW-1185">Reference proteome</keyword>
<dbReference type="RefSeq" id="WP_192797348.1">
    <property type="nucleotide sequence ID" value="NZ_CP031223.1"/>
</dbReference>
<dbReference type="EMBL" id="CP031223">
    <property type="protein sequence ID" value="QFF99425.1"/>
    <property type="molecule type" value="Genomic_DNA"/>
</dbReference>
<keyword evidence="1" id="KW-1133">Transmembrane helix</keyword>
<feature type="transmembrane region" description="Helical" evidence="1">
    <location>
        <begin position="20"/>
        <end position="41"/>
    </location>
</feature>
<reference evidence="2 3" key="1">
    <citation type="submission" date="2018-07" db="EMBL/GenBank/DDBJ databases">
        <title>Complete genome sequence of Psychrobacillus sp. PB01, isolated from iceberg, and comparative genome analysis of Psychrobacillus strains.</title>
        <authorList>
            <person name="Lee P.C."/>
        </authorList>
    </citation>
    <scope>NUCLEOTIDE SEQUENCE [LARGE SCALE GENOMIC DNA]</scope>
    <source>
        <strain evidence="2 3">PB01</strain>
    </source>
</reference>
<dbReference type="InterPro" id="IPR016977">
    <property type="entry name" value="ComGF"/>
</dbReference>
<dbReference type="Proteomes" id="UP000325517">
    <property type="component" value="Chromosome"/>
</dbReference>
<evidence type="ECO:0000256" key="1">
    <source>
        <dbReference type="SAM" id="Phobius"/>
    </source>
</evidence>
<gene>
    <name evidence="2" type="ORF">PB01_11645</name>
</gene>
<name>A0A5J6SN93_9BACI</name>
<dbReference type="Pfam" id="PF15980">
    <property type="entry name" value="ComGF"/>
    <property type="match status" value="1"/>
</dbReference>
<accession>A0A5J6SN93</accession>
<evidence type="ECO:0000313" key="2">
    <source>
        <dbReference type="EMBL" id="QFF99425.1"/>
    </source>
</evidence>
<proteinExistence type="predicted"/>
<evidence type="ECO:0008006" key="4">
    <source>
        <dbReference type="Google" id="ProtNLM"/>
    </source>
</evidence>
<evidence type="ECO:0000313" key="3">
    <source>
        <dbReference type="Proteomes" id="UP000325517"/>
    </source>
</evidence>
<protein>
    <recommendedName>
        <fullName evidence="4">Competence protein ComGF</fullName>
    </recommendedName>
</protein>
<sequence length="151" mass="17542">MLINFLLKGNKEAGYTLIEGIIQLSVLMVFSQIFAITVGLLHKTEDNVTNPTEIDWALFIQDVETYLDNVEILIVQREDMGIRFRKNGEEFDIELYENLIRKQKNRLGHEQMLLHVKSISVNLEGNSLKFAVEFMNGIKKEHILYVTFHSE</sequence>
<dbReference type="KEGG" id="psyo:PB01_11645"/>
<keyword evidence="1" id="KW-0812">Transmembrane</keyword>
<keyword evidence="1" id="KW-0472">Membrane</keyword>